<accession>A0ACB9KTU2</accession>
<keyword evidence="2" id="KW-1185">Reference proteome</keyword>
<sequence>MGTMCECRGGIVEALKANFYGNGTQTLVLAHGFGTDQTVRHYLIPYLACYFKVLVFDLAFSPNVSSQVYDPSKYATFDAYAQDFVCLLDQLNLKKTVYVGHSMSAMIGCLAATKRPELFEHLILLSGSPRYLNAKGYEGGFTRSELNTIFKAMSQNFSSWAHSFSRIAVGVHNSAAIAGFEYSLRRRKPKIALSVARTVFLSDMRWVLPRITVPCTIIQSRKDYIVPKSVAFYIKRHLGFHSTVKILKTQGHFPQLAAYHLLVKVLKGSLFVE</sequence>
<protein>
    <submittedName>
        <fullName evidence="1">Uncharacterized protein</fullName>
    </submittedName>
</protein>
<name>A0ACB9KTU2_BAUVA</name>
<organism evidence="1 2">
    <name type="scientific">Bauhinia variegata</name>
    <name type="common">Purple orchid tree</name>
    <name type="synonym">Phanera variegata</name>
    <dbReference type="NCBI Taxonomy" id="167791"/>
    <lineage>
        <taxon>Eukaryota</taxon>
        <taxon>Viridiplantae</taxon>
        <taxon>Streptophyta</taxon>
        <taxon>Embryophyta</taxon>
        <taxon>Tracheophyta</taxon>
        <taxon>Spermatophyta</taxon>
        <taxon>Magnoliopsida</taxon>
        <taxon>eudicotyledons</taxon>
        <taxon>Gunneridae</taxon>
        <taxon>Pentapetalae</taxon>
        <taxon>rosids</taxon>
        <taxon>fabids</taxon>
        <taxon>Fabales</taxon>
        <taxon>Fabaceae</taxon>
        <taxon>Cercidoideae</taxon>
        <taxon>Cercideae</taxon>
        <taxon>Bauhiniinae</taxon>
        <taxon>Bauhinia</taxon>
    </lineage>
</organism>
<evidence type="ECO:0000313" key="1">
    <source>
        <dbReference type="EMBL" id="KAI4300633.1"/>
    </source>
</evidence>
<reference evidence="1 2" key="1">
    <citation type="journal article" date="2022" name="DNA Res.">
        <title>Chromosomal-level genome assembly of the orchid tree Bauhinia variegata (Leguminosae; Cercidoideae) supports the allotetraploid origin hypothesis of Bauhinia.</title>
        <authorList>
            <person name="Zhong Y."/>
            <person name="Chen Y."/>
            <person name="Zheng D."/>
            <person name="Pang J."/>
            <person name="Liu Y."/>
            <person name="Luo S."/>
            <person name="Meng S."/>
            <person name="Qian L."/>
            <person name="Wei D."/>
            <person name="Dai S."/>
            <person name="Zhou R."/>
        </authorList>
    </citation>
    <scope>NUCLEOTIDE SEQUENCE [LARGE SCALE GENOMIC DNA]</scope>
    <source>
        <strain evidence="1">BV-YZ2020</strain>
    </source>
</reference>
<dbReference type="Proteomes" id="UP000828941">
    <property type="component" value="Chromosome 13"/>
</dbReference>
<evidence type="ECO:0000313" key="2">
    <source>
        <dbReference type="Proteomes" id="UP000828941"/>
    </source>
</evidence>
<comment type="caution">
    <text evidence="1">The sequence shown here is derived from an EMBL/GenBank/DDBJ whole genome shotgun (WGS) entry which is preliminary data.</text>
</comment>
<proteinExistence type="predicted"/>
<dbReference type="EMBL" id="CM039438">
    <property type="protein sequence ID" value="KAI4300633.1"/>
    <property type="molecule type" value="Genomic_DNA"/>
</dbReference>
<gene>
    <name evidence="1" type="ORF">L6164_033987</name>
</gene>